<evidence type="ECO:0000256" key="5">
    <source>
        <dbReference type="SAM" id="MobiDB-lite"/>
    </source>
</evidence>
<dbReference type="GO" id="GO:0000139">
    <property type="term" value="C:Golgi membrane"/>
    <property type="evidence" value="ECO:0007669"/>
    <property type="project" value="InterPro"/>
</dbReference>
<proteinExistence type="predicted"/>
<dbReference type="PANTHER" id="PTHR10231">
    <property type="entry name" value="NUCLEOTIDE-SUGAR TRANSMEMBRANE TRANSPORTER"/>
    <property type="match status" value="1"/>
</dbReference>
<sequence>MSSSAATISRIAVVTLSILLFEHCTTVTLTRITQQRADLHVRPSPALLVLYTEMLKLLMSTWLELTHSFGMGSAVEIVALKAAVCGVPWDTSRLSIPAFLYTVQNLAIYVALGNLEVVLFQVLYQLKLILTAGLSVLCLGRRLSRRQWLALVTLTVGVVTVELADGSTPSSPSPPPPAALATYRPHQQHQQHQHDQHQQHAARNTTLGPAAISRLHHHQQQQYDQHQQHPVRNATLGVVATLPTSHPHQQHHHQQHDQHQQHPTRNATLGVVAVLLAALLSSTAGVYFEAIIKTQETSRQSLWVRNVQLCVFTIPIAAVMVVAHWHEVLSQGLLLPLLDPPTALLIVLNASGGLIVAAAIKYGDNILKNFTTAFSVIFGTLISVVLFGFQLSSQFVTGALLVIASGYIYAVPASAPAAIRKDESVSLAPAKV</sequence>
<gene>
    <name evidence="8" type="ORF">CBRE1094_LOCUS2147</name>
</gene>
<evidence type="ECO:0000256" key="4">
    <source>
        <dbReference type="ARBA" id="ARBA00023136"/>
    </source>
</evidence>
<protein>
    <recommendedName>
        <fullName evidence="9">Sugar phosphate transporter domain-containing protein</fullName>
    </recommendedName>
</protein>
<feature type="transmembrane region" description="Helical" evidence="6">
    <location>
        <begin position="395"/>
        <end position="411"/>
    </location>
</feature>
<keyword evidence="7" id="KW-0732">Signal</keyword>
<feature type="signal peptide" evidence="7">
    <location>
        <begin position="1"/>
        <end position="26"/>
    </location>
</feature>
<dbReference type="EMBL" id="HBGU01003989">
    <property type="protein sequence ID" value="CAD9398925.1"/>
    <property type="molecule type" value="Transcribed_RNA"/>
</dbReference>
<keyword evidence="4 6" id="KW-0472">Membrane</keyword>
<evidence type="ECO:0000256" key="7">
    <source>
        <dbReference type="SAM" id="SignalP"/>
    </source>
</evidence>
<feature type="region of interest" description="Disordered" evidence="5">
    <location>
        <begin position="164"/>
        <end position="202"/>
    </location>
</feature>
<dbReference type="GO" id="GO:0015165">
    <property type="term" value="F:pyrimidine nucleotide-sugar transmembrane transporter activity"/>
    <property type="evidence" value="ECO:0007669"/>
    <property type="project" value="InterPro"/>
</dbReference>
<feature type="transmembrane region" description="Helical" evidence="6">
    <location>
        <begin position="343"/>
        <end position="363"/>
    </location>
</feature>
<dbReference type="NCBIfam" id="TIGR00803">
    <property type="entry name" value="nst"/>
    <property type="match status" value="1"/>
</dbReference>
<dbReference type="InterPro" id="IPR007271">
    <property type="entry name" value="Nuc_sug_transpt"/>
</dbReference>
<dbReference type="Pfam" id="PF04142">
    <property type="entry name" value="Nuc_sug_transp"/>
    <property type="match status" value="1"/>
</dbReference>
<dbReference type="AlphaFoldDB" id="A0A7S2FK18"/>
<feature type="chain" id="PRO_5030655041" description="Sugar phosphate transporter domain-containing protein" evidence="7">
    <location>
        <begin position="27"/>
        <end position="432"/>
    </location>
</feature>
<evidence type="ECO:0000256" key="1">
    <source>
        <dbReference type="ARBA" id="ARBA00004141"/>
    </source>
</evidence>
<dbReference type="SUPFAM" id="SSF103481">
    <property type="entry name" value="Multidrug resistance efflux transporter EmrE"/>
    <property type="match status" value="1"/>
</dbReference>
<keyword evidence="2 6" id="KW-0812">Transmembrane</keyword>
<evidence type="ECO:0000256" key="3">
    <source>
        <dbReference type="ARBA" id="ARBA00022989"/>
    </source>
</evidence>
<organism evidence="8">
    <name type="scientific">Haptolina brevifila</name>
    <dbReference type="NCBI Taxonomy" id="156173"/>
    <lineage>
        <taxon>Eukaryota</taxon>
        <taxon>Haptista</taxon>
        <taxon>Haptophyta</taxon>
        <taxon>Prymnesiophyceae</taxon>
        <taxon>Prymnesiales</taxon>
        <taxon>Prymnesiaceae</taxon>
        <taxon>Haptolina</taxon>
    </lineage>
</organism>
<feature type="transmembrane region" description="Helical" evidence="6">
    <location>
        <begin position="267"/>
        <end position="290"/>
    </location>
</feature>
<evidence type="ECO:0000256" key="6">
    <source>
        <dbReference type="SAM" id="Phobius"/>
    </source>
</evidence>
<dbReference type="PIRSF" id="PIRSF005799">
    <property type="entry name" value="UDP-gal_transpt"/>
    <property type="match status" value="1"/>
</dbReference>
<dbReference type="InterPro" id="IPR037185">
    <property type="entry name" value="EmrE-like"/>
</dbReference>
<reference evidence="8" key="1">
    <citation type="submission" date="2021-01" db="EMBL/GenBank/DDBJ databases">
        <authorList>
            <person name="Corre E."/>
            <person name="Pelletier E."/>
            <person name="Niang G."/>
            <person name="Scheremetjew M."/>
            <person name="Finn R."/>
            <person name="Kale V."/>
            <person name="Holt S."/>
            <person name="Cochrane G."/>
            <person name="Meng A."/>
            <person name="Brown T."/>
            <person name="Cohen L."/>
        </authorList>
    </citation>
    <scope>NUCLEOTIDE SEQUENCE</scope>
    <source>
        <strain evidence="8">UTEX LB 985</strain>
    </source>
</reference>
<name>A0A7S2FK18_9EUKA</name>
<comment type="subcellular location">
    <subcellularLocation>
        <location evidence="1">Membrane</location>
        <topology evidence="1">Multi-pass membrane protein</topology>
    </subcellularLocation>
</comment>
<evidence type="ECO:0000256" key="2">
    <source>
        <dbReference type="ARBA" id="ARBA00022692"/>
    </source>
</evidence>
<accession>A0A7S2FK18</accession>
<keyword evidence="3 6" id="KW-1133">Transmembrane helix</keyword>
<evidence type="ECO:0008006" key="9">
    <source>
        <dbReference type="Google" id="ProtNLM"/>
    </source>
</evidence>
<evidence type="ECO:0000313" key="8">
    <source>
        <dbReference type="EMBL" id="CAD9398925.1"/>
    </source>
</evidence>
<feature type="transmembrane region" description="Helical" evidence="6">
    <location>
        <begin position="370"/>
        <end position="389"/>
    </location>
</feature>
<feature type="transmembrane region" description="Helical" evidence="6">
    <location>
        <begin position="302"/>
        <end position="323"/>
    </location>
</feature>